<evidence type="ECO:0000313" key="1">
    <source>
        <dbReference type="EMBL" id="BAK07995.1"/>
    </source>
</evidence>
<organism evidence="1">
    <name type="scientific">Hordeum vulgare subsp. vulgare</name>
    <name type="common">Domesticated barley</name>
    <dbReference type="NCBI Taxonomy" id="112509"/>
    <lineage>
        <taxon>Eukaryota</taxon>
        <taxon>Viridiplantae</taxon>
        <taxon>Streptophyta</taxon>
        <taxon>Embryophyta</taxon>
        <taxon>Tracheophyta</taxon>
        <taxon>Spermatophyta</taxon>
        <taxon>Magnoliopsida</taxon>
        <taxon>Liliopsida</taxon>
        <taxon>Poales</taxon>
        <taxon>Poaceae</taxon>
        <taxon>BOP clade</taxon>
        <taxon>Pooideae</taxon>
        <taxon>Triticodae</taxon>
        <taxon>Triticeae</taxon>
        <taxon>Hordeinae</taxon>
        <taxon>Hordeum</taxon>
    </lineage>
</organism>
<protein>
    <submittedName>
        <fullName evidence="1">Predicted protein</fullName>
    </submittedName>
</protein>
<accession>F2EKX3</accession>
<dbReference type="EMBL" id="AK376801">
    <property type="protein sequence ID" value="BAK07995.1"/>
    <property type="molecule type" value="mRNA"/>
</dbReference>
<dbReference type="AlphaFoldDB" id="F2EKX3"/>
<reference evidence="1" key="1">
    <citation type="journal article" date="2011" name="Plant Physiol.">
        <title>Comprehensive sequence analysis of 24,783 barley full-length cDNAs derived from 12 clone libraries.</title>
        <authorList>
            <person name="Matsumoto T."/>
            <person name="Tanaka T."/>
            <person name="Sakai H."/>
            <person name="Amano N."/>
            <person name="Kanamori H."/>
            <person name="Kurita K."/>
            <person name="Kikuta A."/>
            <person name="Kamiya K."/>
            <person name="Yamamoto M."/>
            <person name="Ikawa H."/>
            <person name="Fujii N."/>
            <person name="Hori K."/>
            <person name="Itoh T."/>
            <person name="Sato K."/>
        </authorList>
    </citation>
    <scope>NUCLEOTIDE SEQUENCE</scope>
</reference>
<sequence>MEKEARYAELDESMASAFLFDVNTKEK</sequence>
<name>F2EKX3_HORVV</name>
<proteinExistence type="evidence at transcript level"/>